<gene>
    <name evidence="2" type="ORF">ILYODFUR_009895</name>
</gene>
<protein>
    <submittedName>
        <fullName evidence="2">Uncharacterized protein</fullName>
    </submittedName>
</protein>
<evidence type="ECO:0000313" key="3">
    <source>
        <dbReference type="Proteomes" id="UP001482620"/>
    </source>
</evidence>
<dbReference type="EMBL" id="JAHRIQ010058629">
    <property type="protein sequence ID" value="MEQ2239955.1"/>
    <property type="molecule type" value="Genomic_DNA"/>
</dbReference>
<proteinExistence type="predicted"/>
<dbReference type="Proteomes" id="UP001482620">
    <property type="component" value="Unassembled WGS sequence"/>
</dbReference>
<evidence type="ECO:0000256" key="1">
    <source>
        <dbReference type="SAM" id="MobiDB-lite"/>
    </source>
</evidence>
<evidence type="ECO:0000313" key="2">
    <source>
        <dbReference type="EMBL" id="MEQ2239955.1"/>
    </source>
</evidence>
<accession>A0ABV0U425</accession>
<reference evidence="2 3" key="1">
    <citation type="submission" date="2021-06" db="EMBL/GenBank/DDBJ databases">
        <authorList>
            <person name="Palmer J.M."/>
        </authorList>
    </citation>
    <scope>NUCLEOTIDE SEQUENCE [LARGE SCALE GENOMIC DNA]</scope>
    <source>
        <strain evidence="3">if_2019</strain>
        <tissue evidence="2">Muscle</tissue>
    </source>
</reference>
<keyword evidence="3" id="KW-1185">Reference proteome</keyword>
<feature type="region of interest" description="Disordered" evidence="1">
    <location>
        <begin position="24"/>
        <end position="45"/>
    </location>
</feature>
<feature type="compositionally biased region" description="Low complexity" evidence="1">
    <location>
        <begin position="24"/>
        <end position="37"/>
    </location>
</feature>
<comment type="caution">
    <text evidence="2">The sequence shown here is derived from an EMBL/GenBank/DDBJ whole genome shotgun (WGS) entry which is preliminary data.</text>
</comment>
<name>A0ABV0U425_9TELE</name>
<organism evidence="2 3">
    <name type="scientific">Ilyodon furcidens</name>
    <name type="common">goldbreast splitfin</name>
    <dbReference type="NCBI Taxonomy" id="33524"/>
    <lineage>
        <taxon>Eukaryota</taxon>
        <taxon>Metazoa</taxon>
        <taxon>Chordata</taxon>
        <taxon>Craniata</taxon>
        <taxon>Vertebrata</taxon>
        <taxon>Euteleostomi</taxon>
        <taxon>Actinopterygii</taxon>
        <taxon>Neopterygii</taxon>
        <taxon>Teleostei</taxon>
        <taxon>Neoteleostei</taxon>
        <taxon>Acanthomorphata</taxon>
        <taxon>Ovalentaria</taxon>
        <taxon>Atherinomorphae</taxon>
        <taxon>Cyprinodontiformes</taxon>
        <taxon>Goodeidae</taxon>
        <taxon>Ilyodon</taxon>
    </lineage>
</organism>
<sequence>MSRTVLHGVSRSVSALHFSSAALRRAPSTASSPASAAQGAGPMGGDESFRVALWEVEFERIERMAAYLCKQSFKQQP</sequence>